<name>A0AA86S4L9_9FABA</name>
<keyword evidence="2" id="KW-1185">Reference proteome</keyword>
<gene>
    <name evidence="1" type="ORF">AYBTSS11_LOCUS10557</name>
</gene>
<reference evidence="1" key="1">
    <citation type="submission" date="2023-10" db="EMBL/GenBank/DDBJ databases">
        <authorList>
            <person name="Domelevo Entfellner J.-B."/>
        </authorList>
    </citation>
    <scope>NUCLEOTIDE SEQUENCE</scope>
</reference>
<dbReference type="AlphaFoldDB" id="A0AA86S4L9"/>
<dbReference type="EMBL" id="OY731400">
    <property type="protein sequence ID" value="CAJ1941930.1"/>
    <property type="molecule type" value="Genomic_DNA"/>
</dbReference>
<organism evidence="1 2">
    <name type="scientific">Sphenostylis stenocarpa</name>
    <dbReference type="NCBI Taxonomy" id="92480"/>
    <lineage>
        <taxon>Eukaryota</taxon>
        <taxon>Viridiplantae</taxon>
        <taxon>Streptophyta</taxon>
        <taxon>Embryophyta</taxon>
        <taxon>Tracheophyta</taxon>
        <taxon>Spermatophyta</taxon>
        <taxon>Magnoliopsida</taxon>
        <taxon>eudicotyledons</taxon>
        <taxon>Gunneridae</taxon>
        <taxon>Pentapetalae</taxon>
        <taxon>rosids</taxon>
        <taxon>fabids</taxon>
        <taxon>Fabales</taxon>
        <taxon>Fabaceae</taxon>
        <taxon>Papilionoideae</taxon>
        <taxon>50 kb inversion clade</taxon>
        <taxon>NPAAA clade</taxon>
        <taxon>indigoferoid/millettioid clade</taxon>
        <taxon>Phaseoleae</taxon>
        <taxon>Sphenostylis</taxon>
    </lineage>
</organism>
<evidence type="ECO:0000313" key="2">
    <source>
        <dbReference type="Proteomes" id="UP001189624"/>
    </source>
</evidence>
<dbReference type="Proteomes" id="UP001189624">
    <property type="component" value="Chromosome 3"/>
</dbReference>
<evidence type="ECO:0000313" key="1">
    <source>
        <dbReference type="EMBL" id="CAJ1941930.1"/>
    </source>
</evidence>
<protein>
    <submittedName>
        <fullName evidence="1">Uncharacterized protein</fullName>
    </submittedName>
</protein>
<dbReference type="Gramene" id="rna-AYBTSS11_LOCUS10557">
    <property type="protein sequence ID" value="CAJ1941930.1"/>
    <property type="gene ID" value="gene-AYBTSS11_LOCUS10557"/>
</dbReference>
<proteinExistence type="predicted"/>
<sequence length="77" mass="9118">MVLQRFQHTPNLLELRKCLLYDHFVKEHVWRSIISSGSSVKQCKNAVKNFVLQSRAIKFVLFHVQNGSRCKMELWQS</sequence>
<accession>A0AA86S4L9</accession>